<proteinExistence type="predicted"/>
<keyword evidence="2" id="KW-1185">Reference proteome</keyword>
<dbReference type="Proteomes" id="UP000614811">
    <property type="component" value="Unassembled WGS sequence"/>
</dbReference>
<gene>
    <name evidence="1" type="ORF">GCM10008090_17310</name>
</gene>
<reference evidence="1" key="2">
    <citation type="submission" date="2020-09" db="EMBL/GenBank/DDBJ databases">
        <authorList>
            <person name="Sun Q."/>
            <person name="Kim S."/>
        </authorList>
    </citation>
    <scope>NUCLEOTIDE SEQUENCE</scope>
    <source>
        <strain evidence="1">KCTC 12711</strain>
    </source>
</reference>
<dbReference type="AlphaFoldDB" id="A0A918VMC7"/>
<evidence type="ECO:0000313" key="1">
    <source>
        <dbReference type="EMBL" id="GHA08026.1"/>
    </source>
</evidence>
<dbReference type="EMBL" id="BMXA01000002">
    <property type="protein sequence ID" value="GHA08026.1"/>
    <property type="molecule type" value="Genomic_DNA"/>
</dbReference>
<evidence type="ECO:0000313" key="2">
    <source>
        <dbReference type="Proteomes" id="UP000614811"/>
    </source>
</evidence>
<protein>
    <submittedName>
        <fullName evidence="1">Uncharacterized protein</fullName>
    </submittedName>
</protein>
<comment type="caution">
    <text evidence="1">The sequence shown here is derived from an EMBL/GenBank/DDBJ whole genome shotgun (WGS) entry which is preliminary data.</text>
</comment>
<reference evidence="1" key="1">
    <citation type="journal article" date="2014" name="Int. J. Syst. Evol. Microbiol.">
        <title>Complete genome sequence of Corynebacterium casei LMG S-19264T (=DSM 44701T), isolated from a smear-ripened cheese.</title>
        <authorList>
            <consortium name="US DOE Joint Genome Institute (JGI-PGF)"/>
            <person name="Walter F."/>
            <person name="Albersmeier A."/>
            <person name="Kalinowski J."/>
            <person name="Ruckert C."/>
        </authorList>
    </citation>
    <scope>NUCLEOTIDE SEQUENCE</scope>
    <source>
        <strain evidence="1">KCTC 12711</strain>
    </source>
</reference>
<name>A0A918VMC7_9GAMM</name>
<organism evidence="1 2">
    <name type="scientific">Arenicella chitinivorans</name>
    <dbReference type="NCBI Taxonomy" id="1329800"/>
    <lineage>
        <taxon>Bacteria</taxon>
        <taxon>Pseudomonadati</taxon>
        <taxon>Pseudomonadota</taxon>
        <taxon>Gammaproteobacteria</taxon>
        <taxon>Arenicellales</taxon>
        <taxon>Arenicellaceae</taxon>
        <taxon>Arenicella</taxon>
    </lineage>
</organism>
<accession>A0A918VMC7</accession>
<sequence length="143" mass="15771">MESQDVCHSYGRDDLNQTGVDGMKVTDELTNLVVELGELESFERAGAVISQEGVSVKALLSLFNETDNPRSKQVVREIFDEAGYGWLFELDQGCVESAAALKTTTIENASATDELVVIKEIPDNGYLTEEEFLDLMPASAYFH</sequence>